<dbReference type="Proteomes" id="UP000887579">
    <property type="component" value="Unplaced"/>
</dbReference>
<dbReference type="WBParaSite" id="ES5_v2.g18773.t1">
    <property type="protein sequence ID" value="ES5_v2.g18773.t1"/>
    <property type="gene ID" value="ES5_v2.g18773"/>
</dbReference>
<organism evidence="1 2">
    <name type="scientific">Panagrolaimus sp. ES5</name>
    <dbReference type="NCBI Taxonomy" id="591445"/>
    <lineage>
        <taxon>Eukaryota</taxon>
        <taxon>Metazoa</taxon>
        <taxon>Ecdysozoa</taxon>
        <taxon>Nematoda</taxon>
        <taxon>Chromadorea</taxon>
        <taxon>Rhabditida</taxon>
        <taxon>Tylenchina</taxon>
        <taxon>Panagrolaimomorpha</taxon>
        <taxon>Panagrolaimoidea</taxon>
        <taxon>Panagrolaimidae</taxon>
        <taxon>Panagrolaimus</taxon>
    </lineage>
</organism>
<evidence type="ECO:0000313" key="2">
    <source>
        <dbReference type="WBParaSite" id="ES5_v2.g18773.t1"/>
    </source>
</evidence>
<reference evidence="2" key="1">
    <citation type="submission" date="2022-11" db="UniProtKB">
        <authorList>
            <consortium name="WormBaseParasite"/>
        </authorList>
    </citation>
    <scope>IDENTIFICATION</scope>
</reference>
<sequence length="454" mass="51770">MISETSLADLAKLYNYESSRFQELIKKVDNIVEALTLSQAVCSGMQEIEDAKYDFRKLRQSLQKILEHINQSKDMVHKSYFNFTKTLVKEYLLKNVETIKDKYSGILNIELDKGNIEVGKDVFTFLQAKYNYGLLYIVGVSRDNWIYKDDMTHYGNLQEGRSYTVQHDGISIIIFQAPSLCDTYNDPEDNFINSLSNKCAKGDSLSGMYKSKCGDEFTCAYTPQCDIFGISYSRNGNDIFISNGGICRILSNLVRTIIMRPFTSNYTYMPMELGTPIIFDLINKTNYNKKPFSPHFAPVKFLKSEILFVEEILRLPEIEFTEKLIDCESLKNELTSKDEGQKYTNFKAGYNYIFYGKIICENENPIGENAITSLIEVDEFSSDDVITVASVDSNGDFMVKVDSNYNDFPSSTLELKLKFKNCCGYSDQFSGNLKNGTTNEYTLSDEGVKFGELL</sequence>
<evidence type="ECO:0000313" key="1">
    <source>
        <dbReference type="Proteomes" id="UP000887579"/>
    </source>
</evidence>
<protein>
    <submittedName>
        <fullName evidence="2">Uncharacterized protein</fullName>
    </submittedName>
</protein>
<accession>A0AC34FN13</accession>
<proteinExistence type="predicted"/>
<name>A0AC34FN13_9BILA</name>